<keyword evidence="2" id="KW-1185">Reference proteome</keyword>
<evidence type="ECO:0000313" key="1">
    <source>
        <dbReference type="EnsemblMetazoa" id="MESCA004547-PA"/>
    </source>
</evidence>
<sequence>PDSYLTEIKEEPSGSYSVETALTGFPSESGAQYITLDNDYPGSSTYTIVPTPQDHQTHTIGIENTSVKNLNQQHSANIIKNPRIPKFISGSGELQNIA</sequence>
<dbReference type="Proteomes" id="UP000015102">
    <property type="component" value="Unassembled WGS sequence"/>
</dbReference>
<proteinExistence type="predicted"/>
<protein>
    <submittedName>
        <fullName evidence="1">Uncharacterized protein</fullName>
    </submittedName>
</protein>
<reference evidence="2" key="1">
    <citation type="submission" date="2013-02" db="EMBL/GenBank/DDBJ databases">
        <authorList>
            <person name="Hughes D."/>
        </authorList>
    </citation>
    <scope>NUCLEOTIDE SEQUENCE</scope>
    <source>
        <strain>Durham</strain>
        <strain evidence="2">NC isolate 2 -- Noor lab</strain>
    </source>
</reference>
<organism evidence="1 2">
    <name type="scientific">Megaselia scalaris</name>
    <name type="common">Humpbacked fly</name>
    <name type="synonym">Phora scalaris</name>
    <dbReference type="NCBI Taxonomy" id="36166"/>
    <lineage>
        <taxon>Eukaryota</taxon>
        <taxon>Metazoa</taxon>
        <taxon>Ecdysozoa</taxon>
        <taxon>Arthropoda</taxon>
        <taxon>Hexapoda</taxon>
        <taxon>Insecta</taxon>
        <taxon>Pterygota</taxon>
        <taxon>Neoptera</taxon>
        <taxon>Endopterygota</taxon>
        <taxon>Diptera</taxon>
        <taxon>Brachycera</taxon>
        <taxon>Muscomorpha</taxon>
        <taxon>Platypezoidea</taxon>
        <taxon>Phoridae</taxon>
        <taxon>Megaseliini</taxon>
        <taxon>Megaselia</taxon>
    </lineage>
</organism>
<dbReference type="HOGENOM" id="CLU_2339511_0_0_1"/>
<name>T1GLY1_MEGSC</name>
<evidence type="ECO:0000313" key="2">
    <source>
        <dbReference type="Proteomes" id="UP000015102"/>
    </source>
</evidence>
<dbReference type="EnsemblMetazoa" id="MESCA004547-RA">
    <property type="protein sequence ID" value="MESCA004547-PA"/>
    <property type="gene ID" value="MESCA004547"/>
</dbReference>
<dbReference type="EMBL" id="CAQQ02187445">
    <property type="status" value="NOT_ANNOTATED_CDS"/>
    <property type="molecule type" value="Genomic_DNA"/>
</dbReference>
<dbReference type="AlphaFoldDB" id="T1GLY1"/>
<accession>T1GLY1</accession>
<reference evidence="1" key="2">
    <citation type="submission" date="2015-06" db="UniProtKB">
        <authorList>
            <consortium name="EnsemblMetazoa"/>
        </authorList>
    </citation>
    <scope>IDENTIFICATION</scope>
</reference>